<proteinExistence type="predicted"/>
<comment type="caution">
    <text evidence="1">The sequence shown here is derived from an EMBL/GenBank/DDBJ whole genome shotgun (WGS) entry which is preliminary data.</text>
</comment>
<sequence>MILRKMIEVFRTNVSSEEQARMLGSLLAERFGLSRISFDLEDHERVLRVEGPAVYHEKVSDLLYEHGYECSVME</sequence>
<organism evidence="1 2">
    <name type="scientific">Nemorincola caseinilytica</name>
    <dbReference type="NCBI Taxonomy" id="2054315"/>
    <lineage>
        <taxon>Bacteria</taxon>
        <taxon>Pseudomonadati</taxon>
        <taxon>Bacteroidota</taxon>
        <taxon>Chitinophagia</taxon>
        <taxon>Chitinophagales</taxon>
        <taxon>Chitinophagaceae</taxon>
        <taxon>Nemorincola</taxon>
    </lineage>
</organism>
<dbReference type="RefSeq" id="WP_345082682.1">
    <property type="nucleotide sequence ID" value="NZ_BAABFA010000011.1"/>
</dbReference>
<name>A0ABP8NIY2_9BACT</name>
<evidence type="ECO:0000313" key="1">
    <source>
        <dbReference type="EMBL" id="GAA4466482.1"/>
    </source>
</evidence>
<reference evidence="2" key="1">
    <citation type="journal article" date="2019" name="Int. J. Syst. Evol. Microbiol.">
        <title>The Global Catalogue of Microorganisms (GCM) 10K type strain sequencing project: providing services to taxonomists for standard genome sequencing and annotation.</title>
        <authorList>
            <consortium name="The Broad Institute Genomics Platform"/>
            <consortium name="The Broad Institute Genome Sequencing Center for Infectious Disease"/>
            <person name="Wu L."/>
            <person name="Ma J."/>
        </authorList>
    </citation>
    <scope>NUCLEOTIDE SEQUENCE [LARGE SCALE GENOMIC DNA]</scope>
    <source>
        <strain evidence="2">JCM 32105</strain>
    </source>
</reference>
<accession>A0ABP8NIY2</accession>
<keyword evidence="2" id="KW-1185">Reference proteome</keyword>
<evidence type="ECO:0000313" key="2">
    <source>
        <dbReference type="Proteomes" id="UP001500067"/>
    </source>
</evidence>
<evidence type="ECO:0008006" key="3">
    <source>
        <dbReference type="Google" id="ProtNLM"/>
    </source>
</evidence>
<dbReference type="Proteomes" id="UP001500067">
    <property type="component" value="Unassembled WGS sequence"/>
</dbReference>
<gene>
    <name evidence="1" type="ORF">GCM10023093_20710</name>
</gene>
<dbReference type="EMBL" id="BAABFA010000011">
    <property type="protein sequence ID" value="GAA4466482.1"/>
    <property type="molecule type" value="Genomic_DNA"/>
</dbReference>
<protein>
    <recommendedName>
        <fullName evidence="3">HMA domain-containing protein</fullName>
    </recommendedName>
</protein>